<dbReference type="EMBL" id="PVXQ01000007">
    <property type="protein sequence ID" value="PRR83370.1"/>
    <property type="molecule type" value="Genomic_DNA"/>
</dbReference>
<reference evidence="1 2" key="1">
    <citation type="submission" date="2018-03" db="EMBL/GenBank/DDBJ databases">
        <title>Genome sequence of Clostridium vincentii DSM 10228.</title>
        <authorList>
            <person name="Poehlein A."/>
            <person name="Daniel R."/>
        </authorList>
    </citation>
    <scope>NUCLEOTIDE SEQUENCE [LARGE SCALE GENOMIC DNA]</scope>
    <source>
        <strain evidence="1 2">DSM 10228</strain>
    </source>
</reference>
<protein>
    <submittedName>
        <fullName evidence="1">Uncharacterized protein</fullName>
    </submittedName>
</protein>
<evidence type="ECO:0000313" key="2">
    <source>
        <dbReference type="Proteomes" id="UP000239471"/>
    </source>
</evidence>
<dbReference type="AlphaFoldDB" id="A0A2T0BHK0"/>
<accession>A0A2T0BHK0</accession>
<dbReference type="Proteomes" id="UP000239471">
    <property type="component" value="Unassembled WGS sequence"/>
</dbReference>
<keyword evidence="2" id="KW-1185">Reference proteome</keyword>
<proteinExistence type="predicted"/>
<dbReference type="OrthoDB" id="1912669at2"/>
<gene>
    <name evidence="1" type="ORF">CLVI_09170</name>
</gene>
<dbReference type="RefSeq" id="WP_106058944.1">
    <property type="nucleotide sequence ID" value="NZ_PVXQ01000007.1"/>
</dbReference>
<organism evidence="1 2">
    <name type="scientific">Clostridium vincentii</name>
    <dbReference type="NCBI Taxonomy" id="52704"/>
    <lineage>
        <taxon>Bacteria</taxon>
        <taxon>Bacillati</taxon>
        <taxon>Bacillota</taxon>
        <taxon>Clostridia</taxon>
        <taxon>Eubacteriales</taxon>
        <taxon>Clostridiaceae</taxon>
        <taxon>Clostridium</taxon>
    </lineage>
</organism>
<comment type="caution">
    <text evidence="1">The sequence shown here is derived from an EMBL/GenBank/DDBJ whole genome shotgun (WGS) entry which is preliminary data.</text>
</comment>
<sequence length="105" mass="11656">MKIKRILMIFLIFIIGFTQSPKAIISSKTYKQGIYNISEIQPFNATAKLITPNNVTSLVILDSNGNQKLYKRFDVRNEVINLGTINNGDIILVVGTGEIAIIIST</sequence>
<evidence type="ECO:0000313" key="1">
    <source>
        <dbReference type="EMBL" id="PRR83370.1"/>
    </source>
</evidence>
<name>A0A2T0BHK0_9CLOT</name>